<sequence>MLLEWVVVDDLSSDIISNDQLNNNTSSQNVSVLNNNSNDISNNKEDKNQILEKISNITQKQQYKKTNTFWIVISLLIGLSIITLTGLLIWIMKRNKIKKIKN</sequence>
<dbReference type="RefSeq" id="WP_011166567.1">
    <property type="nucleotide sequence ID" value="NZ_CP011260.1"/>
</dbReference>
<protein>
    <submittedName>
        <fullName evidence="2">Uncharacterized protein</fullName>
    </submittedName>
</protein>
<accession>A0AAE2EJP6</accession>
<dbReference type="Proteomes" id="UP000033624">
    <property type="component" value="Unassembled WGS sequence"/>
</dbReference>
<evidence type="ECO:0000256" key="1">
    <source>
        <dbReference type="SAM" id="Phobius"/>
    </source>
</evidence>
<dbReference type="AlphaFoldDB" id="A0AAE2EJP6"/>
<keyword evidence="1" id="KW-0812">Transmembrane</keyword>
<keyword evidence="1" id="KW-1133">Transmembrane helix</keyword>
<evidence type="ECO:0000313" key="3">
    <source>
        <dbReference type="Proteomes" id="UP000033624"/>
    </source>
</evidence>
<reference evidence="2 3" key="1">
    <citation type="submission" date="2015-02" db="EMBL/GenBank/DDBJ databases">
        <title>Mycoplasma mycoides subsp. mycoides strain:B237 Genome sequencing.</title>
        <authorList>
            <person name="Fischer A."/>
            <person name="Santana-Cruz I."/>
            <person name="Schieck E."/>
            <person name="Gourle H."/>
            <person name="Lambert M."/>
            <person name="Nadendla S."/>
            <person name="Miller R.A."/>
            <person name="Weber J."/>
            <person name="Bongcam-Rudloff E."/>
            <person name="Vashee S."/>
            <person name="Frey J."/>
            <person name="Jores J."/>
        </authorList>
    </citation>
    <scope>NUCLEOTIDE SEQUENCE [LARGE SCALE GENOMIC DNA]</scope>
    <source>
        <strain evidence="2 3">B237</strain>
    </source>
</reference>
<feature type="transmembrane region" description="Helical" evidence="1">
    <location>
        <begin position="69"/>
        <end position="92"/>
    </location>
</feature>
<evidence type="ECO:0000313" key="2">
    <source>
        <dbReference type="EMBL" id="KJQ46452.1"/>
    </source>
</evidence>
<proteinExistence type="predicted"/>
<name>A0AAE2EJP6_MYCMY</name>
<keyword evidence="1" id="KW-0472">Membrane</keyword>
<dbReference type="EMBL" id="LAEW01000001">
    <property type="protein sequence ID" value="KJQ46452.1"/>
    <property type="molecule type" value="Genomic_DNA"/>
</dbReference>
<comment type="caution">
    <text evidence="2">The sequence shown here is derived from an EMBL/GenBank/DDBJ whole genome shotgun (WGS) entry which is preliminary data.</text>
</comment>
<gene>
    <name evidence="2" type="ORF">TS59_0414</name>
</gene>
<organism evidence="2 3">
    <name type="scientific">Mycoplasma mycoides subsp. mycoides</name>
    <dbReference type="NCBI Taxonomy" id="2103"/>
    <lineage>
        <taxon>Bacteria</taxon>
        <taxon>Bacillati</taxon>
        <taxon>Mycoplasmatota</taxon>
        <taxon>Mollicutes</taxon>
        <taxon>Mycoplasmataceae</taxon>
        <taxon>Mycoplasma</taxon>
    </lineage>
</organism>